<accession>E8V1U0</accession>
<feature type="transmembrane region" description="Helical" evidence="5">
    <location>
        <begin position="444"/>
        <end position="461"/>
    </location>
</feature>
<evidence type="ECO:0000256" key="4">
    <source>
        <dbReference type="ARBA" id="ARBA00023136"/>
    </source>
</evidence>
<feature type="domain" description="Amino acid permease/ SLC12A" evidence="6">
    <location>
        <begin position="63"/>
        <end position="420"/>
    </location>
</feature>
<keyword evidence="4 5" id="KW-0472">Membrane</keyword>
<dbReference type="Gene3D" id="1.20.1740.10">
    <property type="entry name" value="Amino acid/polyamine transporter I"/>
    <property type="match status" value="1"/>
</dbReference>
<dbReference type="AlphaFoldDB" id="E8V1U0"/>
<dbReference type="InterPro" id="IPR004841">
    <property type="entry name" value="AA-permease/SLC12A_dom"/>
</dbReference>
<gene>
    <name evidence="7" type="ordered locus">AciPR4_2651</name>
</gene>
<organism evidence="7 8">
    <name type="scientific">Terriglobus saanensis (strain ATCC BAA-1853 / DSM 23119 / SP1PR4)</name>
    <dbReference type="NCBI Taxonomy" id="401053"/>
    <lineage>
        <taxon>Bacteria</taxon>
        <taxon>Pseudomonadati</taxon>
        <taxon>Acidobacteriota</taxon>
        <taxon>Terriglobia</taxon>
        <taxon>Terriglobales</taxon>
        <taxon>Acidobacteriaceae</taxon>
        <taxon>Terriglobus</taxon>
    </lineage>
</organism>
<evidence type="ECO:0000256" key="2">
    <source>
        <dbReference type="ARBA" id="ARBA00022692"/>
    </source>
</evidence>
<feature type="transmembrane region" description="Helical" evidence="5">
    <location>
        <begin position="156"/>
        <end position="174"/>
    </location>
</feature>
<comment type="subcellular location">
    <subcellularLocation>
        <location evidence="1">Membrane</location>
        <topology evidence="1">Multi-pass membrane protein</topology>
    </subcellularLocation>
</comment>
<feature type="transmembrane region" description="Helical" evidence="5">
    <location>
        <begin position="46"/>
        <end position="69"/>
    </location>
</feature>
<feature type="transmembrane region" description="Helical" evidence="5">
    <location>
        <begin position="320"/>
        <end position="342"/>
    </location>
</feature>
<evidence type="ECO:0000256" key="1">
    <source>
        <dbReference type="ARBA" id="ARBA00004141"/>
    </source>
</evidence>
<dbReference type="PIRSF" id="PIRSF006060">
    <property type="entry name" value="AA_transporter"/>
    <property type="match status" value="1"/>
</dbReference>
<dbReference type="STRING" id="401053.AciPR4_2651"/>
<evidence type="ECO:0000313" key="8">
    <source>
        <dbReference type="Proteomes" id="UP000006844"/>
    </source>
</evidence>
<dbReference type="OrthoDB" id="9762947at2"/>
<dbReference type="Pfam" id="PF00324">
    <property type="entry name" value="AA_permease"/>
    <property type="match status" value="1"/>
</dbReference>
<evidence type="ECO:0000256" key="3">
    <source>
        <dbReference type="ARBA" id="ARBA00022989"/>
    </source>
</evidence>
<evidence type="ECO:0000256" key="5">
    <source>
        <dbReference type="SAM" id="Phobius"/>
    </source>
</evidence>
<dbReference type="HOGENOM" id="CLU_007946_6_1_0"/>
<dbReference type="PANTHER" id="PTHR42770">
    <property type="entry name" value="AMINO ACID TRANSPORTER-RELATED"/>
    <property type="match status" value="1"/>
</dbReference>
<keyword evidence="8" id="KW-1185">Reference proteome</keyword>
<evidence type="ECO:0000259" key="6">
    <source>
        <dbReference type="Pfam" id="PF00324"/>
    </source>
</evidence>
<feature type="transmembrane region" description="Helical" evidence="5">
    <location>
        <begin position="75"/>
        <end position="95"/>
    </location>
</feature>
<feature type="transmembrane region" description="Helical" evidence="5">
    <location>
        <begin position="225"/>
        <end position="244"/>
    </location>
</feature>
<evidence type="ECO:0000313" key="7">
    <source>
        <dbReference type="EMBL" id="ADV83428.1"/>
    </source>
</evidence>
<dbReference type="Proteomes" id="UP000006844">
    <property type="component" value="Chromosome"/>
</dbReference>
<feature type="transmembrane region" description="Helical" evidence="5">
    <location>
        <begin position="421"/>
        <end position="438"/>
    </location>
</feature>
<sequence>MLSQTRTSTFTRLGLIPLNKILYAGANLTDETIALKAPSLRRTLKLWNLIFYGIIIIQPTAPMGIYGVVSNVARGHVVSTILLGMVAMLFTAVSYGRMARVYPSAGSAYTYVGSELNPVAGYVVGWSMLMDYLLNPIICAIWCSAAASNILPGVPYAAWAVAIVILFTALNLVGVQASGRVNAVLAIAMSIVVFIFLGYAIQYLARVARPIGGQWLIPFYDPSSFSASSFFRGTSIAVLTYIGFDGISTMSEEVENPRRNIMLATVLTCLIIGILSAIEVYVAQLAWPHTGAFPTSTVDTAYVQVARRIGGPLLFHLLNATLLIANLGSGIAAQFGAARLLYSMGRSNVLPHRLFAALSPKTAIPRNNVLIVGACTLLGVFVLTYEKGAELLNFGAFIAFIGVNAAALVHYKFRSGEKIRFAATIPIAGITVCTFIWLHLGRSAQLLGFTWITIGLVLYWTRRRYISKGPSATSSPLMDAPR</sequence>
<reference evidence="7 8" key="1">
    <citation type="journal article" date="2012" name="Stand. Genomic Sci.">
        <title>Complete genome sequence of Terriglobus saanensis type strain SP1PR4(T), an Acidobacteria from tundra soil.</title>
        <authorList>
            <person name="Rawat S.R."/>
            <person name="Mannisto M.K."/>
            <person name="Starovoytov V."/>
            <person name="Goodwin L."/>
            <person name="Nolan M."/>
            <person name="Hauser L."/>
            <person name="Land M."/>
            <person name="Davenport K.W."/>
            <person name="Woyke T."/>
            <person name="Haggblom M.M."/>
        </authorList>
    </citation>
    <scope>NUCLEOTIDE SEQUENCE</scope>
    <source>
        <strain evidence="8">ATCC BAA-1853 / DSM 23119 / SP1PR4</strain>
    </source>
</reference>
<dbReference type="eggNOG" id="COG0531">
    <property type="taxonomic scope" value="Bacteria"/>
</dbReference>
<dbReference type="GO" id="GO:0055085">
    <property type="term" value="P:transmembrane transport"/>
    <property type="evidence" value="ECO:0007669"/>
    <property type="project" value="InterPro"/>
</dbReference>
<feature type="transmembrane region" description="Helical" evidence="5">
    <location>
        <begin position="264"/>
        <end position="287"/>
    </location>
</feature>
<dbReference type="KEGG" id="tsa:AciPR4_2651"/>
<feature type="transmembrane region" description="Helical" evidence="5">
    <location>
        <begin position="181"/>
        <end position="205"/>
    </location>
</feature>
<feature type="transmembrane region" description="Helical" evidence="5">
    <location>
        <begin position="363"/>
        <end position="385"/>
    </location>
</feature>
<dbReference type="GO" id="GO:0016020">
    <property type="term" value="C:membrane"/>
    <property type="evidence" value="ECO:0007669"/>
    <property type="project" value="UniProtKB-SubCell"/>
</dbReference>
<name>E8V1U0_TERSS</name>
<dbReference type="PANTHER" id="PTHR42770:SF16">
    <property type="entry name" value="AMINO ACID PERMEASE"/>
    <property type="match status" value="1"/>
</dbReference>
<feature type="transmembrane region" description="Helical" evidence="5">
    <location>
        <begin position="391"/>
        <end position="409"/>
    </location>
</feature>
<keyword evidence="3 5" id="KW-1133">Transmembrane helix</keyword>
<protein>
    <submittedName>
        <fullName evidence="7">Amino acid permease-associated region</fullName>
    </submittedName>
</protein>
<dbReference type="EMBL" id="CP002467">
    <property type="protein sequence ID" value="ADV83428.1"/>
    <property type="molecule type" value="Genomic_DNA"/>
</dbReference>
<dbReference type="InterPro" id="IPR050367">
    <property type="entry name" value="APC_superfamily"/>
</dbReference>
<proteinExistence type="predicted"/>
<keyword evidence="2 5" id="KW-0812">Transmembrane</keyword>